<evidence type="ECO:0000313" key="2">
    <source>
        <dbReference type="EMBL" id="MFC5711336.1"/>
    </source>
</evidence>
<keyword evidence="3" id="KW-1185">Reference proteome</keyword>
<dbReference type="EMBL" id="JBHSOZ010000002">
    <property type="protein sequence ID" value="MFC5711336.1"/>
    <property type="molecule type" value="Genomic_DNA"/>
</dbReference>
<comment type="caution">
    <text evidence="2">The sequence shown here is derived from an EMBL/GenBank/DDBJ whole genome shotgun (WGS) entry which is preliminary data.</text>
</comment>
<feature type="region of interest" description="Disordered" evidence="1">
    <location>
        <begin position="1"/>
        <end position="27"/>
    </location>
</feature>
<dbReference type="RefSeq" id="WP_385943657.1">
    <property type="nucleotide sequence ID" value="NZ_JBHSPG010000023.1"/>
</dbReference>
<organism evidence="2 3">
    <name type="scientific">Thalassorhabdus alkalitolerans</name>
    <dbReference type="NCBI Taxonomy" id="2282697"/>
    <lineage>
        <taxon>Bacteria</taxon>
        <taxon>Bacillati</taxon>
        <taxon>Bacillota</taxon>
        <taxon>Bacilli</taxon>
        <taxon>Bacillales</taxon>
        <taxon>Bacillaceae</taxon>
        <taxon>Thalassorhabdus</taxon>
    </lineage>
</organism>
<feature type="compositionally biased region" description="Basic and acidic residues" evidence="1">
    <location>
        <begin position="18"/>
        <end position="27"/>
    </location>
</feature>
<protein>
    <submittedName>
        <fullName evidence="2">Uncharacterized protein</fullName>
    </submittedName>
</protein>
<evidence type="ECO:0000256" key="1">
    <source>
        <dbReference type="SAM" id="MobiDB-lite"/>
    </source>
</evidence>
<evidence type="ECO:0000313" key="3">
    <source>
        <dbReference type="Proteomes" id="UP001596142"/>
    </source>
</evidence>
<gene>
    <name evidence="2" type="ORF">ACFPU1_00930</name>
</gene>
<sequence length="63" mass="7250">MEEALKSKQGKVYGKSPGDNRTRTTRMEREKRVAAFYIKNVFGEKQSGRCEVLKKLARKVTDT</sequence>
<dbReference type="Proteomes" id="UP001596142">
    <property type="component" value="Unassembled WGS sequence"/>
</dbReference>
<reference evidence="3" key="1">
    <citation type="journal article" date="2019" name="Int. J. Syst. Evol. Microbiol.">
        <title>The Global Catalogue of Microorganisms (GCM) 10K type strain sequencing project: providing services to taxonomists for standard genome sequencing and annotation.</title>
        <authorList>
            <consortium name="The Broad Institute Genomics Platform"/>
            <consortium name="The Broad Institute Genome Sequencing Center for Infectious Disease"/>
            <person name="Wu L."/>
            <person name="Ma J."/>
        </authorList>
    </citation>
    <scope>NUCLEOTIDE SEQUENCE [LARGE SCALE GENOMIC DNA]</scope>
    <source>
        <strain evidence="3">CECT 7184</strain>
    </source>
</reference>
<accession>A0ABW0YI32</accession>
<proteinExistence type="predicted"/>
<name>A0ABW0YI32_9BACI</name>